<reference evidence="1 2" key="1">
    <citation type="submission" date="2019-10" db="EMBL/GenBank/DDBJ databases">
        <title>Draft Genome Assembly of Rhodococcus zopfii DSM44189.</title>
        <authorList>
            <person name="Sutton J.M."/>
            <person name="Akob D.M."/>
            <person name="Bushman T.J."/>
        </authorList>
    </citation>
    <scope>NUCLEOTIDE SEQUENCE [LARGE SCALE GENOMIC DNA]</scope>
    <source>
        <strain evidence="1 2">DSM 44189</strain>
    </source>
</reference>
<dbReference type="Proteomes" id="UP001275440">
    <property type="component" value="Unassembled WGS sequence"/>
</dbReference>
<comment type="caution">
    <text evidence="1">The sequence shown here is derived from an EMBL/GenBank/DDBJ whole genome shotgun (WGS) entry which is preliminary data.</text>
</comment>
<accession>A0ABU3WLJ2</accession>
<gene>
    <name evidence="1" type="ORF">F8M49_04490</name>
</gene>
<dbReference type="EMBL" id="WBMO01000001">
    <property type="protein sequence ID" value="MDV2474869.1"/>
    <property type="molecule type" value="Genomic_DNA"/>
</dbReference>
<protein>
    <submittedName>
        <fullName evidence="1">Uncharacterized protein</fullName>
    </submittedName>
</protein>
<name>A0ABU3WLJ2_9NOCA</name>
<proteinExistence type="predicted"/>
<organism evidence="1 2">
    <name type="scientific">Rhodococcus zopfii</name>
    <dbReference type="NCBI Taxonomy" id="43772"/>
    <lineage>
        <taxon>Bacteria</taxon>
        <taxon>Bacillati</taxon>
        <taxon>Actinomycetota</taxon>
        <taxon>Actinomycetes</taxon>
        <taxon>Mycobacteriales</taxon>
        <taxon>Nocardiaceae</taxon>
        <taxon>Rhodococcus</taxon>
    </lineage>
</organism>
<keyword evidence="2" id="KW-1185">Reference proteome</keyword>
<evidence type="ECO:0000313" key="2">
    <source>
        <dbReference type="Proteomes" id="UP001275440"/>
    </source>
</evidence>
<sequence>MFPDTAELDRLFSLWKVALRKAHGVSANEAMNNRGLYRYRITGIDRLDETSFEVHLEFGPNAVYGIKHLPGSKASIVIPLASHGEVNAPPGMAHLLTEFNTAGGIKPGYFVGTDSDGDPRVLWG</sequence>
<evidence type="ECO:0000313" key="1">
    <source>
        <dbReference type="EMBL" id="MDV2474869.1"/>
    </source>
</evidence>